<evidence type="ECO:0000313" key="2">
    <source>
        <dbReference type="Proteomes" id="UP001549320"/>
    </source>
</evidence>
<reference evidence="1 2" key="1">
    <citation type="submission" date="2024-06" db="EMBL/GenBank/DDBJ databases">
        <title>Sorghum-associated microbial communities from plants grown in Nebraska, USA.</title>
        <authorList>
            <person name="Schachtman D."/>
        </authorList>
    </citation>
    <scope>NUCLEOTIDE SEQUENCE [LARGE SCALE GENOMIC DNA]</scope>
    <source>
        <strain evidence="1 2">2709</strain>
    </source>
</reference>
<organism evidence="1 2">
    <name type="scientific">Ottowia thiooxydans</name>
    <dbReference type="NCBI Taxonomy" id="219182"/>
    <lineage>
        <taxon>Bacteria</taxon>
        <taxon>Pseudomonadati</taxon>
        <taxon>Pseudomonadota</taxon>
        <taxon>Betaproteobacteria</taxon>
        <taxon>Burkholderiales</taxon>
        <taxon>Comamonadaceae</taxon>
        <taxon>Ottowia</taxon>
    </lineage>
</organism>
<dbReference type="Proteomes" id="UP001549320">
    <property type="component" value="Unassembled WGS sequence"/>
</dbReference>
<proteinExistence type="predicted"/>
<sequence length="69" mass="8131">MRLMSPAQRDREIQRLILNAERAFTEAEIQARREASGQRRAEALPHLSSGFFERPQPQSRHAFTLRWVK</sequence>
<keyword evidence="2" id="KW-1185">Reference proteome</keyword>
<dbReference type="EMBL" id="JBEPSH010000006">
    <property type="protein sequence ID" value="MET4578281.1"/>
    <property type="molecule type" value="Genomic_DNA"/>
</dbReference>
<protein>
    <submittedName>
        <fullName evidence="1">Uncharacterized protein</fullName>
    </submittedName>
</protein>
<evidence type="ECO:0000313" key="1">
    <source>
        <dbReference type="EMBL" id="MET4578281.1"/>
    </source>
</evidence>
<comment type="caution">
    <text evidence="1">The sequence shown here is derived from an EMBL/GenBank/DDBJ whole genome shotgun (WGS) entry which is preliminary data.</text>
</comment>
<name>A0ABV2QB70_9BURK</name>
<accession>A0ABV2QB70</accession>
<gene>
    <name evidence="1" type="ORF">ABIE13_003397</name>
</gene>